<keyword evidence="2" id="KW-1185">Reference proteome</keyword>
<evidence type="ECO:0008006" key="3">
    <source>
        <dbReference type="Google" id="ProtNLM"/>
    </source>
</evidence>
<dbReference type="InterPro" id="IPR023799">
    <property type="entry name" value="RbfA_dom_sf"/>
</dbReference>
<sequence length="203" mass="22753">MSGFRRLLGAVLAGGRAGGWASTSAPTLPRFCTQVGGEDSDKTLERRRSSRLLSETDEHFTEKVEAVYPTTVKQRRKGARVLQALFDVIEKDGRLYDLFFDDLGVHLQDIRVSPDGGAAYIRWSAKPGSEDRAEAALGRSAGFLRRRLARTLPYRRVPSLVFVSDYLTEEEARLEDVFDQIAMENEEARAREETSGEREGPSR</sequence>
<dbReference type="Pfam" id="PF02033">
    <property type="entry name" value="RBFA"/>
    <property type="match status" value="1"/>
</dbReference>
<dbReference type="Gene3D" id="3.30.300.20">
    <property type="match status" value="1"/>
</dbReference>
<evidence type="ECO:0000313" key="2">
    <source>
        <dbReference type="Proteomes" id="UP001472866"/>
    </source>
</evidence>
<dbReference type="SUPFAM" id="SSF89919">
    <property type="entry name" value="Ribosome-binding factor A, RbfA"/>
    <property type="match status" value="1"/>
</dbReference>
<dbReference type="InterPro" id="IPR015946">
    <property type="entry name" value="KH_dom-like_a/b"/>
</dbReference>
<name>A0AAX4PHW6_9CHLO</name>
<proteinExistence type="predicted"/>
<dbReference type="GO" id="GO:0006364">
    <property type="term" value="P:rRNA processing"/>
    <property type="evidence" value="ECO:0007669"/>
    <property type="project" value="InterPro"/>
</dbReference>
<dbReference type="EMBL" id="CP151512">
    <property type="protein sequence ID" value="WZN65386.1"/>
    <property type="molecule type" value="Genomic_DNA"/>
</dbReference>
<reference evidence="1 2" key="1">
    <citation type="submission" date="2024-03" db="EMBL/GenBank/DDBJ databases">
        <title>Complete genome sequence of the green alga Chloropicon roscoffensis RCC1871.</title>
        <authorList>
            <person name="Lemieux C."/>
            <person name="Pombert J.-F."/>
            <person name="Otis C."/>
            <person name="Turmel M."/>
        </authorList>
    </citation>
    <scope>NUCLEOTIDE SEQUENCE [LARGE SCALE GENOMIC DNA]</scope>
    <source>
        <strain evidence="1 2">RCC1871</strain>
    </source>
</reference>
<accession>A0AAX4PHW6</accession>
<dbReference type="Proteomes" id="UP001472866">
    <property type="component" value="Chromosome 12"/>
</dbReference>
<organism evidence="1 2">
    <name type="scientific">Chloropicon roscoffensis</name>
    <dbReference type="NCBI Taxonomy" id="1461544"/>
    <lineage>
        <taxon>Eukaryota</taxon>
        <taxon>Viridiplantae</taxon>
        <taxon>Chlorophyta</taxon>
        <taxon>Chloropicophyceae</taxon>
        <taxon>Chloropicales</taxon>
        <taxon>Chloropicaceae</taxon>
        <taxon>Chloropicon</taxon>
    </lineage>
</organism>
<gene>
    <name evidence="1" type="ORF">HKI87_12g69440</name>
</gene>
<protein>
    <recommendedName>
        <fullName evidence="3">Ribosome-binding factor A</fullName>
    </recommendedName>
</protein>
<dbReference type="AlphaFoldDB" id="A0AAX4PHW6"/>
<evidence type="ECO:0000313" key="1">
    <source>
        <dbReference type="EMBL" id="WZN65386.1"/>
    </source>
</evidence>
<dbReference type="InterPro" id="IPR000238">
    <property type="entry name" value="RbfA"/>
</dbReference>